<dbReference type="EC" id="3.5.2.17" evidence="7"/>
<evidence type="ECO:0000256" key="5">
    <source>
        <dbReference type="ARBA" id="ARBA00022631"/>
    </source>
</evidence>
<keyword evidence="10" id="KW-1185">Reference proteome</keyword>
<evidence type="ECO:0000313" key="10">
    <source>
        <dbReference type="Proteomes" id="UP000275078"/>
    </source>
</evidence>
<comment type="catalytic activity">
    <reaction evidence="1 7">
        <text>5-hydroxyisourate + H2O = 5-hydroxy-2-oxo-4-ureido-2,5-dihydro-1H-imidazole-5-carboxylate + H(+)</text>
        <dbReference type="Rhea" id="RHEA:23736"/>
        <dbReference type="ChEBI" id="CHEBI:15377"/>
        <dbReference type="ChEBI" id="CHEBI:15378"/>
        <dbReference type="ChEBI" id="CHEBI:18072"/>
        <dbReference type="ChEBI" id="CHEBI:58639"/>
        <dbReference type="EC" id="3.5.2.17"/>
    </reaction>
</comment>
<dbReference type="PANTHER" id="PTHR10395">
    <property type="entry name" value="URICASE AND TRANSTHYRETIN-RELATED"/>
    <property type="match status" value="1"/>
</dbReference>
<dbReference type="EMBL" id="ML119688">
    <property type="protein sequence ID" value="RPA80463.1"/>
    <property type="molecule type" value="Genomic_DNA"/>
</dbReference>
<comment type="similarity">
    <text evidence="3 7">Belongs to the transthyretin family. 5-hydroxyisourate hydrolase subfamily.</text>
</comment>
<gene>
    <name evidence="9" type="ORF">BJ508DRAFT_415442</name>
</gene>
<dbReference type="InterPro" id="IPR036817">
    <property type="entry name" value="Transthyretin/HIU_hydrolase_sf"/>
</dbReference>
<dbReference type="InterPro" id="IPR023416">
    <property type="entry name" value="Transthyretin/HIU_hydrolase_d"/>
</dbReference>
<reference evidence="9 10" key="1">
    <citation type="journal article" date="2018" name="Nat. Ecol. Evol.">
        <title>Pezizomycetes genomes reveal the molecular basis of ectomycorrhizal truffle lifestyle.</title>
        <authorList>
            <person name="Murat C."/>
            <person name="Payen T."/>
            <person name="Noel B."/>
            <person name="Kuo A."/>
            <person name="Morin E."/>
            <person name="Chen J."/>
            <person name="Kohler A."/>
            <person name="Krizsan K."/>
            <person name="Balestrini R."/>
            <person name="Da Silva C."/>
            <person name="Montanini B."/>
            <person name="Hainaut M."/>
            <person name="Levati E."/>
            <person name="Barry K.W."/>
            <person name="Belfiori B."/>
            <person name="Cichocki N."/>
            <person name="Clum A."/>
            <person name="Dockter R.B."/>
            <person name="Fauchery L."/>
            <person name="Guy J."/>
            <person name="Iotti M."/>
            <person name="Le Tacon F."/>
            <person name="Lindquist E.A."/>
            <person name="Lipzen A."/>
            <person name="Malagnac F."/>
            <person name="Mello A."/>
            <person name="Molinier V."/>
            <person name="Miyauchi S."/>
            <person name="Poulain J."/>
            <person name="Riccioni C."/>
            <person name="Rubini A."/>
            <person name="Sitrit Y."/>
            <person name="Splivallo R."/>
            <person name="Traeger S."/>
            <person name="Wang M."/>
            <person name="Zifcakova L."/>
            <person name="Wipf D."/>
            <person name="Zambonelli A."/>
            <person name="Paolocci F."/>
            <person name="Nowrousian M."/>
            <person name="Ottonello S."/>
            <person name="Baldrian P."/>
            <person name="Spatafora J.W."/>
            <person name="Henrissat B."/>
            <person name="Nagy L.G."/>
            <person name="Aury J.M."/>
            <person name="Wincker P."/>
            <person name="Grigoriev I.V."/>
            <person name="Bonfante P."/>
            <person name="Martin F.M."/>
        </authorList>
    </citation>
    <scope>NUCLEOTIDE SEQUENCE [LARGE SCALE GENOMIC DNA]</scope>
    <source>
        <strain evidence="9 10">RN42</strain>
    </source>
</reference>
<evidence type="ECO:0000313" key="9">
    <source>
        <dbReference type="EMBL" id="RPA80463.1"/>
    </source>
</evidence>
<sequence>MPQLTTHVLDTTNGLPAPNVPITLLSYPTSSPNTTIPLAFALTNADGRVTNWYKPHYAHLFSSNSPTAAGAAPRNVTFRDEDVVDVKVENGRIYALRFDTRSYYERTRPYAAEGGEQKGMAAFFPWVEVVFEIDDEGGRRGHWHVPVLLGRYGFQTYRGS</sequence>
<accession>A0A3N4I2Y6</accession>
<dbReference type="PANTHER" id="PTHR10395:SF7">
    <property type="entry name" value="5-HYDROXYISOURATE HYDROLASE"/>
    <property type="match status" value="1"/>
</dbReference>
<dbReference type="STRING" id="1160509.A0A3N4I2Y6"/>
<evidence type="ECO:0000256" key="6">
    <source>
        <dbReference type="ARBA" id="ARBA00022801"/>
    </source>
</evidence>
<evidence type="ECO:0000256" key="3">
    <source>
        <dbReference type="ARBA" id="ARBA00009850"/>
    </source>
</evidence>
<evidence type="ECO:0000256" key="2">
    <source>
        <dbReference type="ARBA" id="ARBA00002704"/>
    </source>
</evidence>
<comment type="function">
    <text evidence="2">Catalyzes the hydrolysis of 5-hydroxyisourate (HIU) to 2-oxo-4-hydroxy-4-carboxy-5-ureidoimidazoline (OHCU).</text>
</comment>
<dbReference type="OrthoDB" id="10265230at2759"/>
<proteinExistence type="inferred from homology"/>
<evidence type="ECO:0000256" key="1">
    <source>
        <dbReference type="ARBA" id="ARBA00001043"/>
    </source>
</evidence>
<evidence type="ECO:0000256" key="7">
    <source>
        <dbReference type="RuleBase" id="RU361270"/>
    </source>
</evidence>
<dbReference type="GO" id="GO:0033971">
    <property type="term" value="F:hydroxyisourate hydrolase activity"/>
    <property type="evidence" value="ECO:0007669"/>
    <property type="project" value="UniProtKB-EC"/>
</dbReference>
<dbReference type="Pfam" id="PF00576">
    <property type="entry name" value="Transthyretin"/>
    <property type="match status" value="1"/>
</dbReference>
<organism evidence="9 10">
    <name type="scientific">Ascobolus immersus RN42</name>
    <dbReference type="NCBI Taxonomy" id="1160509"/>
    <lineage>
        <taxon>Eukaryota</taxon>
        <taxon>Fungi</taxon>
        <taxon>Dikarya</taxon>
        <taxon>Ascomycota</taxon>
        <taxon>Pezizomycotina</taxon>
        <taxon>Pezizomycetes</taxon>
        <taxon>Pezizales</taxon>
        <taxon>Ascobolaceae</taxon>
        <taxon>Ascobolus</taxon>
    </lineage>
</organism>
<dbReference type="Proteomes" id="UP000275078">
    <property type="component" value="Unassembled WGS sequence"/>
</dbReference>
<evidence type="ECO:0000256" key="4">
    <source>
        <dbReference type="ARBA" id="ARBA00011881"/>
    </source>
</evidence>
<keyword evidence="6 7" id="KW-0378">Hydrolase</keyword>
<dbReference type="AlphaFoldDB" id="A0A3N4I2Y6"/>
<dbReference type="InterPro" id="IPR023418">
    <property type="entry name" value="Thyroxine_BS"/>
</dbReference>
<keyword evidence="5 7" id="KW-0659">Purine metabolism</keyword>
<protein>
    <recommendedName>
        <fullName evidence="7">5-hydroxyisourate hydrolase</fullName>
        <shortName evidence="7">HIU hydrolase</shortName>
        <shortName evidence="7">HIUHase</shortName>
        <ecNumber evidence="7">3.5.2.17</ecNumber>
    </recommendedName>
</protein>
<dbReference type="SUPFAM" id="SSF49472">
    <property type="entry name" value="Transthyretin (synonym: prealbumin)"/>
    <property type="match status" value="1"/>
</dbReference>
<dbReference type="GO" id="GO:0006144">
    <property type="term" value="P:purine nucleobase metabolic process"/>
    <property type="evidence" value="ECO:0007669"/>
    <property type="project" value="UniProtKB-KW"/>
</dbReference>
<comment type="subunit">
    <text evidence="4 7">Homotetramer.</text>
</comment>
<dbReference type="InterPro" id="IPR014306">
    <property type="entry name" value="Hydroxyisourate_hydrolase"/>
</dbReference>
<dbReference type="Gene3D" id="2.60.40.180">
    <property type="entry name" value="Transthyretin/hydroxyisourate hydrolase domain"/>
    <property type="match status" value="1"/>
</dbReference>
<dbReference type="NCBIfam" id="TIGR02962">
    <property type="entry name" value="hdxy_isourate"/>
    <property type="match status" value="1"/>
</dbReference>
<dbReference type="PROSITE" id="PS00768">
    <property type="entry name" value="TRANSTHYRETIN_1"/>
    <property type="match status" value="1"/>
</dbReference>
<evidence type="ECO:0000259" key="8">
    <source>
        <dbReference type="Pfam" id="PF00576"/>
    </source>
</evidence>
<name>A0A3N4I2Y6_ASCIM</name>
<feature type="domain" description="Transthyretin/hydroxyisourate hydrolase" evidence="8">
    <location>
        <begin position="4"/>
        <end position="159"/>
    </location>
</feature>